<evidence type="ECO:0000313" key="1">
    <source>
        <dbReference type="EMBL" id="MBX53804.1"/>
    </source>
</evidence>
<protein>
    <submittedName>
        <fullName evidence="1">Uncharacterized protein</fullName>
    </submittedName>
</protein>
<organism evidence="1">
    <name type="scientific">Rhizophora mucronata</name>
    <name type="common">Asiatic mangrove</name>
    <dbReference type="NCBI Taxonomy" id="61149"/>
    <lineage>
        <taxon>Eukaryota</taxon>
        <taxon>Viridiplantae</taxon>
        <taxon>Streptophyta</taxon>
        <taxon>Embryophyta</taxon>
        <taxon>Tracheophyta</taxon>
        <taxon>Spermatophyta</taxon>
        <taxon>Magnoliopsida</taxon>
        <taxon>eudicotyledons</taxon>
        <taxon>Gunneridae</taxon>
        <taxon>Pentapetalae</taxon>
        <taxon>rosids</taxon>
        <taxon>fabids</taxon>
        <taxon>Malpighiales</taxon>
        <taxon>Rhizophoraceae</taxon>
        <taxon>Rhizophora</taxon>
    </lineage>
</organism>
<dbReference type="EMBL" id="GGEC01073320">
    <property type="protein sequence ID" value="MBX53804.1"/>
    <property type="molecule type" value="Transcribed_RNA"/>
</dbReference>
<dbReference type="AlphaFoldDB" id="A0A2P2PGD9"/>
<reference evidence="1" key="1">
    <citation type="submission" date="2018-02" db="EMBL/GenBank/DDBJ databases">
        <title>Rhizophora mucronata_Transcriptome.</title>
        <authorList>
            <person name="Meera S.P."/>
            <person name="Sreeshan A."/>
            <person name="Augustine A."/>
        </authorList>
    </citation>
    <scope>NUCLEOTIDE SEQUENCE</scope>
    <source>
        <tissue evidence="1">Leaf</tissue>
    </source>
</reference>
<sequence length="80" mass="9121">MSFDIIICRNKTCLLVRHEYCEFFILASSANHIINNLVELELLNQPKFSVQPTIQVVLLPQTSQIKHLATPKTSISDQPK</sequence>
<name>A0A2P2PGD9_RHIMU</name>
<accession>A0A2P2PGD9</accession>
<proteinExistence type="predicted"/>